<evidence type="ECO:0000313" key="2">
    <source>
        <dbReference type="Proteomes" id="UP000009081"/>
    </source>
</evidence>
<dbReference type="EMBL" id="CP001511">
    <property type="protein sequence ID" value="ACS43104.1"/>
    <property type="molecule type" value="Genomic_DNA"/>
</dbReference>
<protein>
    <submittedName>
        <fullName evidence="1">Uncharacterized protein</fullName>
    </submittedName>
</protein>
<keyword evidence="2" id="KW-1185">Reference proteome</keyword>
<gene>
    <name evidence="1" type="ordered locus">MexAM1_META2p0192</name>
</gene>
<dbReference type="Proteomes" id="UP000009081">
    <property type="component" value="Plasmid megaplasmid"/>
</dbReference>
<dbReference type="KEGG" id="mea:Mex_2p0192"/>
<proteinExistence type="predicted"/>
<dbReference type="HOGENOM" id="CLU_2826154_0_0_5"/>
<name>C5B3S2_METEA</name>
<keyword evidence="1" id="KW-0614">Plasmid</keyword>
<dbReference type="AlphaFoldDB" id="C5B3S2"/>
<sequence length="66" mass="7665">MLGPNPRMLSMMREEDFRRVDGRHPELCVPRIIRYYAATSPKRVEVIACRGASWASVFCAMERGRH</sequence>
<organism evidence="1 2">
    <name type="scientific">Methylorubrum extorquens (strain ATCC 14718 / DSM 1338 / JCM 2805 / NCIMB 9133 / AM1)</name>
    <name type="common">Methylobacterium extorquens</name>
    <dbReference type="NCBI Taxonomy" id="272630"/>
    <lineage>
        <taxon>Bacteria</taxon>
        <taxon>Pseudomonadati</taxon>
        <taxon>Pseudomonadota</taxon>
        <taxon>Alphaproteobacteria</taxon>
        <taxon>Hyphomicrobiales</taxon>
        <taxon>Methylobacteriaceae</taxon>
        <taxon>Methylorubrum</taxon>
    </lineage>
</organism>
<reference evidence="1 2" key="1">
    <citation type="journal article" date="2009" name="PLoS ONE">
        <title>Methylobacterium genome sequences: a reference blueprint to investigate microbial metabolism of C1 compounds from natural and industrial sources.</title>
        <authorList>
            <person name="Vuilleumier S."/>
            <person name="Chistoserdova L."/>
            <person name="Lee M.-C."/>
            <person name="Bringel F."/>
            <person name="Lajus A."/>
            <person name="Zhou Y."/>
            <person name="Gourion B."/>
            <person name="Barbe V."/>
            <person name="Chang J."/>
            <person name="Cruveiller S."/>
            <person name="Dossat C."/>
            <person name="Gillett W."/>
            <person name="Gruffaz C."/>
            <person name="Haugen E."/>
            <person name="Hourcade E."/>
            <person name="Levy R."/>
            <person name="Mangenot S."/>
            <person name="Muller E."/>
            <person name="Nadalig T."/>
            <person name="Pagni M."/>
            <person name="Penny C."/>
            <person name="Peyraud R."/>
            <person name="Robinson D.G."/>
            <person name="Roche D."/>
            <person name="Rouy Z."/>
            <person name="Saenampechek C."/>
            <person name="Salvignol G."/>
            <person name="Vallenet D."/>
            <person name="Wu Z."/>
            <person name="Marx C.J."/>
            <person name="Vorholt J.A."/>
            <person name="Olson M.V."/>
            <person name="Kaul R."/>
            <person name="Weissenbach J."/>
            <person name="Medigue C."/>
            <person name="Lidstrom M.E."/>
        </authorList>
    </citation>
    <scope>NUCLEOTIDE SEQUENCE [LARGE SCALE GENOMIC DNA]</scope>
    <source>
        <strain evidence="2">ATCC 14718 / DSM 1338 / JCM 2805 / NCIMB 9133 / AM1</strain>
    </source>
</reference>
<geneLocation type="plasmid" evidence="1 2">
    <name>megaplasmid</name>
</geneLocation>
<accession>C5B3S2</accession>
<evidence type="ECO:0000313" key="1">
    <source>
        <dbReference type="EMBL" id="ACS43104.1"/>
    </source>
</evidence>